<dbReference type="GeneID" id="100846825"/>
<evidence type="ECO:0000313" key="2">
    <source>
        <dbReference type="EMBL" id="KQJ97530.1"/>
    </source>
</evidence>
<dbReference type="AlphaFoldDB" id="I1I5J6"/>
<dbReference type="Proteomes" id="UP000008810">
    <property type="component" value="Chromosome 3"/>
</dbReference>
<feature type="compositionally biased region" description="Low complexity" evidence="1">
    <location>
        <begin position="112"/>
        <end position="122"/>
    </location>
</feature>
<evidence type="ECO:0000313" key="3">
    <source>
        <dbReference type="EnsemblPlants" id="KQJ97530"/>
    </source>
</evidence>
<dbReference type="OMA" id="ELDCESC"/>
<accession>I1I5J6</accession>
<dbReference type="RefSeq" id="XP_003571987.1">
    <property type="nucleotide sequence ID" value="XM_003571939.4"/>
</dbReference>
<dbReference type="OrthoDB" id="668456at2759"/>
<dbReference type="PANTHER" id="PTHR33623:SF14">
    <property type="entry name" value="OS10G0524000 PROTEIN"/>
    <property type="match status" value="1"/>
</dbReference>
<proteinExistence type="predicted"/>
<name>I1I5J6_BRADI</name>
<reference evidence="2" key="2">
    <citation type="submission" date="2017-06" db="EMBL/GenBank/DDBJ databases">
        <title>WGS assembly of Brachypodium distachyon.</title>
        <authorList>
            <consortium name="The International Brachypodium Initiative"/>
            <person name="Lucas S."/>
            <person name="Harmon-Smith M."/>
            <person name="Lail K."/>
            <person name="Tice H."/>
            <person name="Grimwood J."/>
            <person name="Bruce D."/>
            <person name="Barry K."/>
            <person name="Shu S."/>
            <person name="Lindquist E."/>
            <person name="Wang M."/>
            <person name="Pitluck S."/>
            <person name="Vogel J.P."/>
            <person name="Garvin D.F."/>
            <person name="Mockler T.C."/>
            <person name="Schmutz J."/>
            <person name="Rokhsar D."/>
            <person name="Bevan M.W."/>
        </authorList>
    </citation>
    <scope>NUCLEOTIDE SEQUENCE</scope>
    <source>
        <strain evidence="2">Bd21</strain>
    </source>
</reference>
<dbReference type="Gramene" id="KQJ97530">
    <property type="protein sequence ID" value="KQJ97530"/>
    <property type="gene ID" value="BRADI_3g31610v3"/>
</dbReference>
<evidence type="ECO:0000256" key="1">
    <source>
        <dbReference type="SAM" id="MobiDB-lite"/>
    </source>
</evidence>
<evidence type="ECO:0000313" key="4">
    <source>
        <dbReference type="Proteomes" id="UP000008810"/>
    </source>
</evidence>
<organism evidence="2">
    <name type="scientific">Brachypodium distachyon</name>
    <name type="common">Purple false brome</name>
    <name type="synonym">Trachynia distachya</name>
    <dbReference type="NCBI Taxonomy" id="15368"/>
    <lineage>
        <taxon>Eukaryota</taxon>
        <taxon>Viridiplantae</taxon>
        <taxon>Streptophyta</taxon>
        <taxon>Embryophyta</taxon>
        <taxon>Tracheophyta</taxon>
        <taxon>Spermatophyta</taxon>
        <taxon>Magnoliopsida</taxon>
        <taxon>Liliopsida</taxon>
        <taxon>Poales</taxon>
        <taxon>Poaceae</taxon>
        <taxon>BOP clade</taxon>
        <taxon>Pooideae</taxon>
        <taxon>Stipodae</taxon>
        <taxon>Brachypodieae</taxon>
        <taxon>Brachypodium</taxon>
    </lineage>
</organism>
<dbReference type="EnsemblPlants" id="KQJ97530">
    <property type="protein sequence ID" value="KQJ97530"/>
    <property type="gene ID" value="BRADI_3g31610v3"/>
</dbReference>
<protein>
    <recommendedName>
        <fullName evidence="5">DUF4378 domain-containing protein</fullName>
    </recommendedName>
</protein>
<sequence length="411" mass="44513">MAVASMQAGKPLRLKDLLALDCDSCSAAGFRCYPRRLCVAPPAAPAPMRPLFERSPSRLRRRPVLLLSHLSRRLRSGFTISWRRRYDEEEPGAEAPAPVATVSGNGCYNNTSSSDSETSSSSAERKCSESEDFSSASSTESPHAGVVATTGDKHEGMKRRSKGVGFGSEADDKEQLSPVAVMDFPFDDAVEEEGSDDAGSSGSWPCFSDSLAQLHQRRNIRLQYKIRRLGAIAELGAAADLDARFAASDDDTVNLGSVDPTQQRRCCSDDVATAAPAPPCCRSVNECKDQDELHSLLELLTGTVSVACGVDSVSERLLLDLFAETRKPPSTSNNDDEAAVRLAKSWLEGTGARWGLKEALCRREDLVAEMEGWSARVDGDEREGREVGVVVAGFLVDELVLELVRDLRLLV</sequence>
<feature type="compositionally biased region" description="Polar residues" evidence="1">
    <location>
        <begin position="102"/>
        <end position="111"/>
    </location>
</feature>
<keyword evidence="4" id="KW-1185">Reference proteome</keyword>
<dbReference type="HOGENOM" id="CLU_049247_0_0_1"/>
<dbReference type="PANTHER" id="PTHR33623">
    <property type="entry name" value="OS04G0572500 PROTEIN"/>
    <property type="match status" value="1"/>
</dbReference>
<reference evidence="2 3" key="1">
    <citation type="journal article" date="2010" name="Nature">
        <title>Genome sequencing and analysis of the model grass Brachypodium distachyon.</title>
        <authorList>
            <consortium name="International Brachypodium Initiative"/>
        </authorList>
    </citation>
    <scope>NUCLEOTIDE SEQUENCE [LARGE SCALE GENOMIC DNA]</scope>
    <source>
        <strain evidence="2">Bd21</strain>
        <strain evidence="3">cv. Bd21</strain>
    </source>
</reference>
<dbReference type="EMBL" id="CM000882">
    <property type="protein sequence ID" value="KQJ97530.1"/>
    <property type="molecule type" value="Genomic_DNA"/>
</dbReference>
<dbReference type="KEGG" id="bdi:100846825"/>
<gene>
    <name evidence="3" type="primary">LOC100846825</name>
    <name evidence="2" type="ORF">BRADI_3g31610v3</name>
</gene>
<reference evidence="3" key="3">
    <citation type="submission" date="2018-08" db="UniProtKB">
        <authorList>
            <consortium name="EnsemblPlants"/>
        </authorList>
    </citation>
    <scope>IDENTIFICATION</scope>
    <source>
        <strain evidence="3">cv. Bd21</strain>
    </source>
</reference>
<evidence type="ECO:0008006" key="5">
    <source>
        <dbReference type="Google" id="ProtNLM"/>
    </source>
</evidence>
<dbReference type="eggNOG" id="ENOG502QU97">
    <property type="taxonomic scope" value="Eukaryota"/>
</dbReference>
<feature type="region of interest" description="Disordered" evidence="1">
    <location>
        <begin position="88"/>
        <end position="177"/>
    </location>
</feature>